<proteinExistence type="predicted"/>
<feature type="compositionally biased region" description="Acidic residues" evidence="1">
    <location>
        <begin position="437"/>
        <end position="480"/>
    </location>
</feature>
<dbReference type="PANTHER" id="PTHR46563:SF4">
    <property type="entry name" value="ASPARTYL_ASPARAGINYL BETA-HYDROXYLASE ISOFORM X1"/>
    <property type="match status" value="1"/>
</dbReference>
<feature type="compositionally biased region" description="Basic and acidic residues" evidence="1">
    <location>
        <begin position="1130"/>
        <end position="1141"/>
    </location>
</feature>
<accession>A0A2T9ZB93</accession>
<feature type="compositionally biased region" description="Basic and acidic residues" evidence="1">
    <location>
        <begin position="1065"/>
        <end position="1093"/>
    </location>
</feature>
<feature type="compositionally biased region" description="Basic and acidic residues" evidence="1">
    <location>
        <begin position="226"/>
        <end position="242"/>
    </location>
</feature>
<evidence type="ECO:0000256" key="1">
    <source>
        <dbReference type="SAM" id="MobiDB-lite"/>
    </source>
</evidence>
<feature type="compositionally biased region" description="Polar residues" evidence="1">
    <location>
        <begin position="974"/>
        <end position="1019"/>
    </location>
</feature>
<dbReference type="EMBL" id="MBFS01000735">
    <property type="protein sequence ID" value="PVV01879.1"/>
    <property type="molecule type" value="Genomic_DNA"/>
</dbReference>
<feature type="region of interest" description="Disordered" evidence="1">
    <location>
        <begin position="845"/>
        <end position="883"/>
    </location>
</feature>
<feature type="compositionally biased region" description="Basic and acidic residues" evidence="1">
    <location>
        <begin position="1405"/>
        <end position="1415"/>
    </location>
</feature>
<feature type="region of interest" description="Disordered" evidence="1">
    <location>
        <begin position="1300"/>
        <end position="1329"/>
    </location>
</feature>
<dbReference type="PANTHER" id="PTHR46563">
    <property type="entry name" value="RING-TYPE DOMAIN-CONTAINING PROTEIN"/>
    <property type="match status" value="1"/>
</dbReference>
<feature type="region of interest" description="Disordered" evidence="1">
    <location>
        <begin position="50"/>
        <end position="242"/>
    </location>
</feature>
<feature type="region of interest" description="Disordered" evidence="1">
    <location>
        <begin position="1353"/>
        <end position="1415"/>
    </location>
</feature>
<feature type="compositionally biased region" description="Basic and acidic residues" evidence="1">
    <location>
        <begin position="660"/>
        <end position="669"/>
    </location>
</feature>
<keyword evidence="3" id="KW-1185">Reference proteome</keyword>
<feature type="compositionally biased region" description="Polar residues" evidence="1">
    <location>
        <begin position="1387"/>
        <end position="1404"/>
    </location>
</feature>
<feature type="compositionally biased region" description="Polar residues" evidence="1">
    <location>
        <begin position="914"/>
        <end position="935"/>
    </location>
</feature>
<feature type="compositionally biased region" description="Polar residues" evidence="1">
    <location>
        <begin position="92"/>
        <end position="108"/>
    </location>
</feature>
<comment type="caution">
    <text evidence="2">The sequence shown here is derived from an EMBL/GenBank/DDBJ whole genome shotgun (WGS) entry which is preliminary data.</text>
</comment>
<sequence>KERIEKERLEKERLEKERIEKERLEKERLEKERLEKERLEKERLEKERLEKERIEKERLEKERLEKERLEKERLEKERLEKLEAEKLKNQEESIQAESSEKSQTNTGSDGEIQEKDSSDIHNSSVSEGDTGTPDVDSQMETHGSKLGLAKNSKKDESDTEVDALSTRMSGKLNVSGEEATGSESGIQDVKKTRAKLFGGRVSSEPKTGGTEDEHDKTTTVSTGSAENRDAAGKESADLKRSDTIELDNEVFSKLRVSSPMAVKKVDGDQNDLLHSFSFSNYNTNKDKNTDTSQASQKVQGFTPSIFNSSFSSSPFTNVSFSAFNKATSKGAETSAFGKNDQSMEPKDSMEEGSSLGKGVTEGAKPGNLQLGGTEDGEIWSQEKQASGTLDGGYTSYPEDDDSGSELDRGEYDSNEESDGFETTSSEESDDSFSIGDIDTDEDTSEFLDEGSGEDLDEDLGEDLDEGIDEDVGGEYDDTAESSEPSKEIEGKTQDIEAGFDKGVQDHKNDIDNNKSNFNFNIDGNNISSTKGSQSTLALLGKTAAVEEHAGISGDNTDGKSRVPKAESTFAGSGEVNKETASRPNTLKGKDEPAASAEQAEKNTVMDNNKANTVQSSQEVAGIQTRSDSEFYSEVNDSVKLSEGVDSQNQRGQPDMISGTKSRDETDDKCLGSNSPEVLSVLEESKVADIGTTNASRCSKVSFGAYNSFGLDQIKQYPDNSAGALETQVMYKDTTALVPSRLTAVDISDNDNPDSEALKADFGSDDNGEKIRVDEGTSAMINTGNSDWLGSDTHIKAVKQVMGGGDNILANASDLDSVKSIDYKPKDNEDEMGKAGSLVASSFHNLPESDSLQTQQEKEKLVGKKEEISDEHRNIFDSTSPHRTADVGANSDLCLHSNDGFCETADKMEEERSEPGSSFDTQQNGMRLLTDTNSDPVTGADEQAMVNTNESEEKVDAGQNDSLVNRGESAPPHGMSNTNAQSTVDHSATVTATGDVDNSGQTSCMSELDSSNSADIQDTAEQAEEGGGSSNTGSWIRGEFEVEDGEIGPYTLVDRRDTGESSEEVAELRDDSVPAGVEEPKVMESEMEKSRESAGDEEGQASEVEHFEILGKVNTQNTDLPGGSICGTEPESEHEHEYGSHKEDALGLEGLELRNLIHANTSDRQVDASASVSGARAETKTPITYNEAWFGNTDSERDEKQEHSEDENHDPQGYLFTGRYVDELESEDSFSMDYPVDINVKGSMVTLGEQLVPSPSFTEHNLEECGNENATGSVKQPSEPITINEYGTSTMMSEIDIKDTERQQTPEKMAARDSQLGSENGVNKSKSEIPDLVSKPSNYVAPLVFQQRYFSTSKMIAPGPQEPTSNKPKTHRPKDTSTSTGKVVFGQTGFSDVFSIQSSKQNDSAGSKDKKGTSETKESFVDSGFKMFSGKKATFLLVPSGERETSKHTGNKNGLQVDPEFGKTNVLDSAAKNTAVGGNTSEVDNDSNGLEYCGYRESSERLDMEEMGSGFDRYICVPMNIEEDEDV</sequence>
<gene>
    <name evidence="2" type="ORF">BB560_003689</name>
</gene>
<feature type="compositionally biased region" description="Polar residues" evidence="1">
    <location>
        <begin position="120"/>
        <end position="129"/>
    </location>
</feature>
<feature type="region of interest" description="Disordered" evidence="1">
    <location>
        <begin position="746"/>
        <end position="769"/>
    </location>
</feature>
<feature type="region of interest" description="Disordered" evidence="1">
    <location>
        <begin position="1185"/>
        <end position="1213"/>
    </location>
</feature>
<feature type="compositionally biased region" description="Basic and acidic residues" evidence="1">
    <location>
        <begin position="855"/>
        <end position="874"/>
    </location>
</feature>
<evidence type="ECO:0000313" key="2">
    <source>
        <dbReference type="EMBL" id="PVV01879.1"/>
    </source>
</evidence>
<reference evidence="2 3" key="1">
    <citation type="journal article" date="2018" name="MBio">
        <title>Comparative Genomics Reveals the Core Gene Toolbox for the Fungus-Insect Symbiosis.</title>
        <authorList>
            <person name="Wang Y."/>
            <person name="Stata M."/>
            <person name="Wang W."/>
            <person name="Stajich J.E."/>
            <person name="White M.M."/>
            <person name="Moncalvo J.M."/>
        </authorList>
    </citation>
    <scope>NUCLEOTIDE SEQUENCE [LARGE SCALE GENOMIC DNA]</scope>
    <source>
        <strain evidence="2 3">SC-DP-2</strain>
    </source>
</reference>
<name>A0A2T9ZB93_9FUNG</name>
<feature type="compositionally biased region" description="Basic and acidic residues" evidence="1">
    <location>
        <begin position="904"/>
        <end position="913"/>
    </location>
</feature>
<protein>
    <submittedName>
        <fullName evidence="2">Uncharacterized protein</fullName>
    </submittedName>
</protein>
<feature type="region of interest" description="Disordered" evidence="1">
    <location>
        <begin position="1440"/>
        <end position="1459"/>
    </location>
</feature>
<feature type="non-terminal residue" evidence="2">
    <location>
        <position position="1"/>
    </location>
</feature>
<feature type="compositionally biased region" description="Basic and acidic residues" evidence="1">
    <location>
        <begin position="50"/>
        <end position="91"/>
    </location>
</feature>
<feature type="compositionally biased region" description="Polar residues" evidence="1">
    <location>
        <begin position="1314"/>
        <end position="1323"/>
    </location>
</feature>
<feature type="compositionally biased region" description="Basic and acidic residues" evidence="1">
    <location>
        <begin position="1300"/>
        <end position="1310"/>
    </location>
</feature>
<evidence type="ECO:0000313" key="3">
    <source>
        <dbReference type="Proteomes" id="UP000245609"/>
    </source>
</evidence>
<feature type="region of interest" description="Disordered" evidence="1">
    <location>
        <begin position="549"/>
        <end position="676"/>
    </location>
</feature>
<feature type="region of interest" description="Disordered" evidence="1">
    <location>
        <begin position="264"/>
        <end position="297"/>
    </location>
</feature>
<feature type="compositionally biased region" description="Polar residues" evidence="1">
    <location>
        <begin position="604"/>
        <end position="618"/>
    </location>
</feature>
<dbReference type="Proteomes" id="UP000245609">
    <property type="component" value="Unassembled WGS sequence"/>
</dbReference>
<dbReference type="STRING" id="133381.A0A2T9ZB93"/>
<feature type="compositionally biased region" description="Polar residues" evidence="1">
    <location>
        <begin position="845"/>
        <end position="854"/>
    </location>
</feature>
<feature type="region of interest" description="Disordered" evidence="1">
    <location>
        <begin position="904"/>
        <end position="1141"/>
    </location>
</feature>
<feature type="compositionally biased region" description="Basic and acidic residues" evidence="1">
    <location>
        <begin position="1193"/>
        <end position="1202"/>
    </location>
</feature>
<organism evidence="2 3">
    <name type="scientific">Smittium megazygosporum</name>
    <dbReference type="NCBI Taxonomy" id="133381"/>
    <lineage>
        <taxon>Eukaryota</taxon>
        <taxon>Fungi</taxon>
        <taxon>Fungi incertae sedis</taxon>
        <taxon>Zoopagomycota</taxon>
        <taxon>Kickxellomycotina</taxon>
        <taxon>Harpellomycetes</taxon>
        <taxon>Harpellales</taxon>
        <taxon>Legeriomycetaceae</taxon>
        <taxon>Smittium</taxon>
    </lineage>
</organism>
<feature type="compositionally biased region" description="Acidic residues" evidence="1">
    <location>
        <begin position="412"/>
        <end position="430"/>
    </location>
</feature>
<feature type="region of interest" description="Disordered" evidence="1">
    <location>
        <begin position="328"/>
        <end position="491"/>
    </location>
</feature>